<dbReference type="Gene3D" id="3.90.25.10">
    <property type="entry name" value="UDP-galactose 4-epimerase, domain 1"/>
    <property type="match status" value="1"/>
</dbReference>
<name>A0A3N0ATN1_9ACTN</name>
<protein>
    <recommendedName>
        <fullName evidence="5 8">dTDP-glucose 4,6-dehydratase</fullName>
        <ecNumber evidence="4 8">4.2.1.46</ecNumber>
    </recommendedName>
</protein>
<dbReference type="InterPro" id="IPR005888">
    <property type="entry name" value="dTDP_Gluc_deHydtase"/>
</dbReference>
<dbReference type="EMBL" id="QIBX01000019">
    <property type="protein sequence ID" value="RNL38223.1"/>
    <property type="molecule type" value="Genomic_DNA"/>
</dbReference>
<organism evidence="10 11">
    <name type="scientific">Slackia equolifaciens</name>
    <dbReference type="NCBI Taxonomy" id="498718"/>
    <lineage>
        <taxon>Bacteria</taxon>
        <taxon>Bacillati</taxon>
        <taxon>Actinomycetota</taxon>
        <taxon>Coriobacteriia</taxon>
        <taxon>Eggerthellales</taxon>
        <taxon>Eggerthellaceae</taxon>
        <taxon>Slackia</taxon>
    </lineage>
</organism>
<feature type="domain" description="NAD(P)-binding" evidence="9">
    <location>
        <begin position="15"/>
        <end position="316"/>
    </location>
</feature>
<dbReference type="Gene3D" id="3.40.50.720">
    <property type="entry name" value="NAD(P)-binding Rossmann-like Domain"/>
    <property type="match status" value="1"/>
</dbReference>
<reference evidence="11" key="1">
    <citation type="submission" date="2018-05" db="EMBL/GenBank/DDBJ databases">
        <title>Genome Sequencing of selected type strains of the family Eggerthellaceae.</title>
        <authorList>
            <person name="Danylec N."/>
            <person name="Stoll D.A."/>
            <person name="Doetsch A."/>
            <person name="Huch M."/>
        </authorList>
    </citation>
    <scope>NUCLEOTIDE SEQUENCE [LARGE SCALE GENOMIC DNA]</scope>
    <source>
        <strain evidence="11">DSM 24851</strain>
    </source>
</reference>
<dbReference type="CDD" id="cd05246">
    <property type="entry name" value="dTDP_GD_SDR_e"/>
    <property type="match status" value="1"/>
</dbReference>
<sequence>MGWPIVEHGEFAHILVTGGCGFMGSNFVRWVVRERPGVRVTVLDKLTYAGNPANIAGLPEDQVELVVGDICDEALLGAVVPGCDAVVNFAAETDVDRSIAEPGPFLRANVEGVMRLLEACRAHDVRLHHVSTDEVYGDLALDDPARFTEESPCRPSSPYSSTKAAGDMLVRAWVRTYGVRATVSNCSNNYGPYQHVEKFIPRQITNILCGERPKLYGDGLNVRDWIHVDDHSSAVWEVLTRGRIGETYLIGADGERSNIDVLRAILEAMGRDADDFDWVRDRPGHDRRYAIDASRLRRELGWEPKHADFAQGLRETIRWYEEHRAWWEPAKRATEEKYREMGM</sequence>
<evidence type="ECO:0000256" key="4">
    <source>
        <dbReference type="ARBA" id="ARBA00011990"/>
    </source>
</evidence>
<dbReference type="AlphaFoldDB" id="A0A3N0ATN1"/>
<keyword evidence="6" id="KW-0520">NAD</keyword>
<dbReference type="Pfam" id="PF16363">
    <property type="entry name" value="GDP_Man_Dehyd"/>
    <property type="match status" value="1"/>
</dbReference>
<comment type="caution">
    <text evidence="10">The sequence shown here is derived from an EMBL/GenBank/DDBJ whole genome shotgun (WGS) entry which is preliminary data.</text>
</comment>
<evidence type="ECO:0000256" key="3">
    <source>
        <dbReference type="ARBA" id="ARBA00008178"/>
    </source>
</evidence>
<evidence type="ECO:0000256" key="5">
    <source>
        <dbReference type="ARBA" id="ARBA00016977"/>
    </source>
</evidence>
<dbReference type="PANTHER" id="PTHR43000">
    <property type="entry name" value="DTDP-D-GLUCOSE 4,6-DEHYDRATASE-RELATED"/>
    <property type="match status" value="1"/>
</dbReference>
<dbReference type="GO" id="GO:0008460">
    <property type="term" value="F:dTDP-glucose 4,6-dehydratase activity"/>
    <property type="evidence" value="ECO:0007669"/>
    <property type="project" value="UniProtKB-EC"/>
</dbReference>
<evidence type="ECO:0000256" key="6">
    <source>
        <dbReference type="ARBA" id="ARBA00023027"/>
    </source>
</evidence>
<dbReference type="Proteomes" id="UP000269591">
    <property type="component" value="Unassembled WGS sequence"/>
</dbReference>
<comment type="cofactor">
    <cofactor evidence="2 8">
        <name>NAD(+)</name>
        <dbReference type="ChEBI" id="CHEBI:57540"/>
    </cofactor>
</comment>
<dbReference type="SUPFAM" id="SSF51735">
    <property type="entry name" value="NAD(P)-binding Rossmann-fold domains"/>
    <property type="match status" value="1"/>
</dbReference>
<gene>
    <name evidence="10" type="primary">rfbB</name>
    <name evidence="10" type="ORF">DMP06_09390</name>
</gene>
<evidence type="ECO:0000256" key="8">
    <source>
        <dbReference type="RuleBase" id="RU004473"/>
    </source>
</evidence>
<evidence type="ECO:0000313" key="11">
    <source>
        <dbReference type="Proteomes" id="UP000269591"/>
    </source>
</evidence>
<dbReference type="InterPro" id="IPR016040">
    <property type="entry name" value="NAD(P)-bd_dom"/>
</dbReference>
<proteinExistence type="inferred from homology"/>
<comment type="catalytic activity">
    <reaction evidence="1 8">
        <text>dTDP-alpha-D-glucose = dTDP-4-dehydro-6-deoxy-alpha-D-glucose + H2O</text>
        <dbReference type="Rhea" id="RHEA:17221"/>
        <dbReference type="ChEBI" id="CHEBI:15377"/>
        <dbReference type="ChEBI" id="CHEBI:57477"/>
        <dbReference type="ChEBI" id="CHEBI:57649"/>
        <dbReference type="EC" id="4.2.1.46"/>
    </reaction>
</comment>
<evidence type="ECO:0000313" key="10">
    <source>
        <dbReference type="EMBL" id="RNL38223.1"/>
    </source>
</evidence>
<accession>A0A3N0ATN1</accession>
<dbReference type="GO" id="GO:0009225">
    <property type="term" value="P:nucleotide-sugar metabolic process"/>
    <property type="evidence" value="ECO:0007669"/>
    <property type="project" value="InterPro"/>
</dbReference>
<dbReference type="EC" id="4.2.1.46" evidence="4 8"/>
<evidence type="ECO:0000259" key="9">
    <source>
        <dbReference type="Pfam" id="PF16363"/>
    </source>
</evidence>
<dbReference type="InterPro" id="IPR036291">
    <property type="entry name" value="NAD(P)-bd_dom_sf"/>
</dbReference>
<evidence type="ECO:0000256" key="1">
    <source>
        <dbReference type="ARBA" id="ARBA00001539"/>
    </source>
</evidence>
<dbReference type="NCBIfam" id="TIGR01181">
    <property type="entry name" value="dTDP_gluc_dehyt"/>
    <property type="match status" value="1"/>
</dbReference>
<evidence type="ECO:0000256" key="7">
    <source>
        <dbReference type="ARBA" id="ARBA00023239"/>
    </source>
</evidence>
<keyword evidence="11" id="KW-1185">Reference proteome</keyword>
<evidence type="ECO:0000256" key="2">
    <source>
        <dbReference type="ARBA" id="ARBA00001911"/>
    </source>
</evidence>
<comment type="similarity">
    <text evidence="3 8">Belongs to the NAD(P)-dependent epimerase/dehydratase family. dTDP-glucose dehydratase subfamily.</text>
</comment>
<keyword evidence="7 8" id="KW-0456">Lyase</keyword>
<dbReference type="OrthoDB" id="9801785at2"/>